<dbReference type="Proteomes" id="UP000324800">
    <property type="component" value="Unassembled WGS sequence"/>
</dbReference>
<evidence type="ECO:0000313" key="1">
    <source>
        <dbReference type="EMBL" id="KAA6346666.1"/>
    </source>
</evidence>
<feature type="non-terminal residue" evidence="1">
    <location>
        <position position="274"/>
    </location>
</feature>
<organism evidence="1 2">
    <name type="scientific">Streblomastix strix</name>
    <dbReference type="NCBI Taxonomy" id="222440"/>
    <lineage>
        <taxon>Eukaryota</taxon>
        <taxon>Metamonada</taxon>
        <taxon>Preaxostyla</taxon>
        <taxon>Oxymonadida</taxon>
        <taxon>Streblomastigidae</taxon>
        <taxon>Streblomastix</taxon>
    </lineage>
</organism>
<gene>
    <name evidence="1" type="ORF">EZS28_052077</name>
</gene>
<dbReference type="InterPro" id="IPR011989">
    <property type="entry name" value="ARM-like"/>
</dbReference>
<sequence>HPHYEEIAANQGIEKIFNLFQRNVSKYSKVRAAIILGHLFRCRDITNELMRREIINHLITLLTDVNSWTKNTAKDALNSLSRNKTNRDEIIHDNQINQITNELRRKLEGNEEQNKLIENNQEGKCNLLIAILENREDDELRRQIIECGIVDALLHIFLTRGLESITPAYIDAFFKLTAPCSNEIRQQIYLKNPYPALIRLLQHPDEYIVSDAITSIFNIQLCGLGTPLSTEQHPHYEEIAANQGIEKIFNLFQRNVSKYSKVRAAIILGHLFRC</sequence>
<dbReference type="AlphaFoldDB" id="A0A5J4SKP1"/>
<dbReference type="Gene3D" id="1.25.10.10">
    <property type="entry name" value="Leucine-rich Repeat Variant"/>
    <property type="match status" value="2"/>
</dbReference>
<evidence type="ECO:0000313" key="2">
    <source>
        <dbReference type="Proteomes" id="UP000324800"/>
    </source>
</evidence>
<accession>A0A5J4SKP1</accession>
<dbReference type="InterPro" id="IPR016024">
    <property type="entry name" value="ARM-type_fold"/>
</dbReference>
<comment type="caution">
    <text evidence="1">The sequence shown here is derived from an EMBL/GenBank/DDBJ whole genome shotgun (WGS) entry which is preliminary data.</text>
</comment>
<name>A0A5J4SKP1_9EUKA</name>
<reference evidence="1 2" key="1">
    <citation type="submission" date="2019-03" db="EMBL/GenBank/DDBJ databases">
        <title>Single cell metagenomics reveals metabolic interactions within the superorganism composed of flagellate Streblomastix strix and complex community of Bacteroidetes bacteria on its surface.</title>
        <authorList>
            <person name="Treitli S.C."/>
            <person name="Kolisko M."/>
            <person name="Husnik F."/>
            <person name="Keeling P."/>
            <person name="Hampl V."/>
        </authorList>
    </citation>
    <scope>NUCLEOTIDE SEQUENCE [LARGE SCALE GENOMIC DNA]</scope>
    <source>
        <strain evidence="1">ST1C</strain>
    </source>
</reference>
<feature type="non-terminal residue" evidence="1">
    <location>
        <position position="1"/>
    </location>
</feature>
<dbReference type="EMBL" id="SNRW01040099">
    <property type="protein sequence ID" value="KAA6346666.1"/>
    <property type="molecule type" value="Genomic_DNA"/>
</dbReference>
<protein>
    <submittedName>
        <fullName evidence="1">Uncharacterized protein</fullName>
    </submittedName>
</protein>
<dbReference type="SUPFAM" id="SSF48371">
    <property type="entry name" value="ARM repeat"/>
    <property type="match status" value="1"/>
</dbReference>
<proteinExistence type="predicted"/>